<reference evidence="2 3" key="1">
    <citation type="submission" date="2019-02" db="EMBL/GenBank/DDBJ databases">
        <title>Draft genome sequence of Amycolatopsis sp. 8-3EHSu isolated from roots of Suaeda maritima.</title>
        <authorList>
            <person name="Duangmal K."/>
            <person name="Chantavorakit T."/>
        </authorList>
    </citation>
    <scope>NUCLEOTIDE SEQUENCE [LARGE SCALE GENOMIC DNA]</scope>
    <source>
        <strain evidence="2 3">8-3EHSu</strain>
    </source>
</reference>
<dbReference type="EMBL" id="SFCC01000002">
    <property type="protein sequence ID" value="RZQ64980.1"/>
    <property type="molecule type" value="Genomic_DNA"/>
</dbReference>
<accession>A0A4Q7JB03</accession>
<protein>
    <submittedName>
        <fullName evidence="2">Uncharacterized protein</fullName>
    </submittedName>
</protein>
<keyword evidence="3" id="KW-1185">Reference proteome</keyword>
<dbReference type="AlphaFoldDB" id="A0A4Q7JB03"/>
<organism evidence="2 3">
    <name type="scientific">Amycolatopsis suaedae</name>
    <dbReference type="NCBI Taxonomy" id="2510978"/>
    <lineage>
        <taxon>Bacteria</taxon>
        <taxon>Bacillati</taxon>
        <taxon>Actinomycetota</taxon>
        <taxon>Actinomycetes</taxon>
        <taxon>Pseudonocardiales</taxon>
        <taxon>Pseudonocardiaceae</taxon>
        <taxon>Amycolatopsis</taxon>
    </lineage>
</organism>
<feature type="region of interest" description="Disordered" evidence="1">
    <location>
        <begin position="165"/>
        <end position="233"/>
    </location>
</feature>
<dbReference type="RefSeq" id="WP_130473767.1">
    <property type="nucleotide sequence ID" value="NZ_SFCC01000002.1"/>
</dbReference>
<dbReference type="OrthoDB" id="3624629at2"/>
<evidence type="ECO:0000313" key="2">
    <source>
        <dbReference type="EMBL" id="RZQ64980.1"/>
    </source>
</evidence>
<sequence>MLTPDQYLSVVTERIQRTGGQLRQVPIGPVTAVVGLWTESVMLSTMNYAVVAAPLPEISAAALHSFTGQASQIARSNVVGSVGWTAASVVIAGLVGTRVYPDAAQVASAKSSNQWGGETRMVAVDLSAGHAHMFIGTKMWGAAMHSSINAKVTFGFPQPAEAEAQFQWQAQQQGGQPQLQQSFPQSGPQPQQPYPQQPQPQQPPYPQQPGHTPPFPGGYRHPPGYQQPGPYGY</sequence>
<evidence type="ECO:0000256" key="1">
    <source>
        <dbReference type="SAM" id="MobiDB-lite"/>
    </source>
</evidence>
<comment type="caution">
    <text evidence="2">The sequence shown here is derived from an EMBL/GenBank/DDBJ whole genome shotgun (WGS) entry which is preliminary data.</text>
</comment>
<proteinExistence type="predicted"/>
<evidence type="ECO:0000313" key="3">
    <source>
        <dbReference type="Proteomes" id="UP000292003"/>
    </source>
</evidence>
<feature type="compositionally biased region" description="Low complexity" evidence="1">
    <location>
        <begin position="165"/>
        <end position="189"/>
    </location>
</feature>
<feature type="compositionally biased region" description="Low complexity" evidence="1">
    <location>
        <begin position="217"/>
        <end position="233"/>
    </location>
</feature>
<gene>
    <name evidence="2" type="ORF">EWH70_03470</name>
</gene>
<feature type="compositionally biased region" description="Pro residues" evidence="1">
    <location>
        <begin position="190"/>
        <end position="216"/>
    </location>
</feature>
<name>A0A4Q7JB03_9PSEU</name>
<dbReference type="Proteomes" id="UP000292003">
    <property type="component" value="Unassembled WGS sequence"/>
</dbReference>